<sequence>MYHYDSSIGGWRFELLPPGIVNYRHMAINIGTFACLVLLYFYIVFVFFRKAKQGNLQKQAAILSTAICGFAIGGDIFRIIVQNVQNSSIAMCYAANFAWKLAHGNCRTETLFV</sequence>
<protein>
    <submittedName>
        <fullName evidence="2">Uncharacterized protein</fullName>
    </submittedName>
</protein>
<gene>
    <name evidence="2" type="ORF">L596_026476</name>
</gene>
<name>A0A4U5M1J9_STECR</name>
<feature type="transmembrane region" description="Helical" evidence="1">
    <location>
        <begin position="60"/>
        <end position="81"/>
    </location>
</feature>
<dbReference type="AlphaFoldDB" id="A0A4U5M1J9"/>
<keyword evidence="3" id="KW-1185">Reference proteome</keyword>
<reference evidence="2 3" key="2">
    <citation type="journal article" date="2019" name="G3 (Bethesda)">
        <title>Hybrid Assembly of the Genome of the Entomopathogenic Nematode Steinernema carpocapsae Identifies the X-Chromosome.</title>
        <authorList>
            <person name="Serra L."/>
            <person name="Macchietto M."/>
            <person name="Macias-Munoz A."/>
            <person name="McGill C.J."/>
            <person name="Rodriguez I.M."/>
            <person name="Rodriguez B."/>
            <person name="Murad R."/>
            <person name="Mortazavi A."/>
        </authorList>
    </citation>
    <scope>NUCLEOTIDE SEQUENCE [LARGE SCALE GENOMIC DNA]</scope>
    <source>
        <strain evidence="2 3">ALL</strain>
    </source>
</reference>
<organism evidence="2 3">
    <name type="scientific">Steinernema carpocapsae</name>
    <name type="common">Entomopathogenic nematode</name>
    <dbReference type="NCBI Taxonomy" id="34508"/>
    <lineage>
        <taxon>Eukaryota</taxon>
        <taxon>Metazoa</taxon>
        <taxon>Ecdysozoa</taxon>
        <taxon>Nematoda</taxon>
        <taxon>Chromadorea</taxon>
        <taxon>Rhabditida</taxon>
        <taxon>Tylenchina</taxon>
        <taxon>Panagrolaimomorpha</taxon>
        <taxon>Strongyloidoidea</taxon>
        <taxon>Steinernematidae</taxon>
        <taxon>Steinernema</taxon>
    </lineage>
</organism>
<keyword evidence="1" id="KW-0472">Membrane</keyword>
<accession>A0A4U5M1J9</accession>
<evidence type="ECO:0000313" key="3">
    <source>
        <dbReference type="Proteomes" id="UP000298663"/>
    </source>
</evidence>
<dbReference type="EMBL" id="AZBU02000010">
    <property type="protein sequence ID" value="TKR62537.1"/>
    <property type="molecule type" value="Genomic_DNA"/>
</dbReference>
<proteinExistence type="predicted"/>
<dbReference type="Proteomes" id="UP000298663">
    <property type="component" value="Unassembled WGS sequence"/>
</dbReference>
<feature type="transmembrane region" description="Helical" evidence="1">
    <location>
        <begin position="26"/>
        <end position="48"/>
    </location>
</feature>
<reference evidence="2 3" key="1">
    <citation type="journal article" date="2015" name="Genome Biol.">
        <title>Comparative genomics of Steinernema reveals deeply conserved gene regulatory networks.</title>
        <authorList>
            <person name="Dillman A.R."/>
            <person name="Macchietto M."/>
            <person name="Porter C.F."/>
            <person name="Rogers A."/>
            <person name="Williams B."/>
            <person name="Antoshechkin I."/>
            <person name="Lee M.M."/>
            <person name="Goodwin Z."/>
            <person name="Lu X."/>
            <person name="Lewis E.E."/>
            <person name="Goodrich-Blair H."/>
            <person name="Stock S.P."/>
            <person name="Adams B.J."/>
            <person name="Sternberg P.W."/>
            <person name="Mortazavi A."/>
        </authorList>
    </citation>
    <scope>NUCLEOTIDE SEQUENCE [LARGE SCALE GENOMIC DNA]</scope>
    <source>
        <strain evidence="2 3">ALL</strain>
    </source>
</reference>
<keyword evidence="1" id="KW-0812">Transmembrane</keyword>
<evidence type="ECO:0000256" key="1">
    <source>
        <dbReference type="SAM" id="Phobius"/>
    </source>
</evidence>
<comment type="caution">
    <text evidence="2">The sequence shown here is derived from an EMBL/GenBank/DDBJ whole genome shotgun (WGS) entry which is preliminary data.</text>
</comment>
<keyword evidence="1" id="KW-1133">Transmembrane helix</keyword>
<evidence type="ECO:0000313" key="2">
    <source>
        <dbReference type="EMBL" id="TKR62537.1"/>
    </source>
</evidence>